<feature type="transmembrane region" description="Helical" evidence="5">
    <location>
        <begin position="62"/>
        <end position="82"/>
    </location>
</feature>
<feature type="transmembrane region" description="Helical" evidence="5">
    <location>
        <begin position="6"/>
        <end position="23"/>
    </location>
</feature>
<keyword evidence="2 5" id="KW-0812">Transmembrane</keyword>
<organism evidence="6 7">
    <name type="scientific">Candidatus Endolissoclinum faulkneri L2</name>
    <dbReference type="NCBI Taxonomy" id="1193729"/>
    <lineage>
        <taxon>Bacteria</taxon>
        <taxon>Pseudomonadati</taxon>
        <taxon>Pseudomonadota</taxon>
        <taxon>Alphaproteobacteria</taxon>
        <taxon>Rhodospirillales</taxon>
        <taxon>Rhodospirillaceae</taxon>
        <taxon>Candidatus Endolissoclinum</taxon>
    </lineage>
</organism>
<evidence type="ECO:0000256" key="5">
    <source>
        <dbReference type="SAM" id="Phobius"/>
    </source>
</evidence>
<dbReference type="eggNOG" id="COG1286">
    <property type="taxonomic scope" value="Bacteria"/>
</dbReference>
<keyword evidence="4 5" id="KW-0472">Membrane</keyword>
<proteinExistence type="predicted"/>
<dbReference type="KEGG" id="thal:A1OE_1058"/>
<dbReference type="HOGENOM" id="CLU_092720_0_0_5"/>
<evidence type="ECO:0000256" key="2">
    <source>
        <dbReference type="ARBA" id="ARBA00022692"/>
    </source>
</evidence>
<name>K7ZD65_9PROT</name>
<dbReference type="GO" id="GO:0009403">
    <property type="term" value="P:toxin biosynthetic process"/>
    <property type="evidence" value="ECO:0007669"/>
    <property type="project" value="InterPro"/>
</dbReference>
<reference evidence="6 7" key="1">
    <citation type="journal article" date="2012" name="Proc. Natl. Acad. Sci. U.S.A.">
        <title>Genome streamlining and chemical defense in a coral reef symbiosis.</title>
        <authorList>
            <person name="Kwan J.C."/>
            <person name="Donia M.S."/>
            <person name="Han A.W."/>
            <person name="Hirose E."/>
            <person name="Haygood M.G."/>
            <person name="Schmidt E.W."/>
        </authorList>
    </citation>
    <scope>NUCLEOTIDE SEQUENCE [LARGE SCALE GENOMIC DNA]</scope>
    <source>
        <strain evidence="6 7">L2</strain>
    </source>
</reference>
<keyword evidence="7" id="KW-1185">Reference proteome</keyword>
<feature type="transmembrane region" description="Helical" evidence="5">
    <location>
        <begin position="30"/>
        <end position="50"/>
    </location>
</feature>
<dbReference type="Pfam" id="PF02674">
    <property type="entry name" value="Colicin_V"/>
    <property type="match status" value="1"/>
</dbReference>
<keyword evidence="3 5" id="KW-1133">Transmembrane helix</keyword>
<comment type="subcellular location">
    <subcellularLocation>
        <location evidence="1">Membrane</location>
        <topology evidence="1">Multi-pass membrane protein</topology>
    </subcellularLocation>
</comment>
<dbReference type="PANTHER" id="PTHR36926:SF1">
    <property type="entry name" value="COLICIN V PRODUCTION PROTEIN"/>
    <property type="match status" value="1"/>
</dbReference>
<dbReference type="Proteomes" id="UP000010077">
    <property type="component" value="Chromosome"/>
</dbReference>
<protein>
    <submittedName>
        <fullName evidence="6">Colicin V production family protein</fullName>
    </submittedName>
</protein>
<evidence type="ECO:0000313" key="6">
    <source>
        <dbReference type="EMBL" id="AFX99236.1"/>
    </source>
</evidence>
<dbReference type="InterPro" id="IPR052719">
    <property type="entry name" value="CvpA-like"/>
</dbReference>
<dbReference type="GO" id="GO:0016020">
    <property type="term" value="C:membrane"/>
    <property type="evidence" value="ECO:0007669"/>
    <property type="project" value="UniProtKB-SubCell"/>
</dbReference>
<evidence type="ECO:0000313" key="7">
    <source>
        <dbReference type="Proteomes" id="UP000010077"/>
    </source>
</evidence>
<dbReference type="RefSeq" id="WP_015088734.1">
    <property type="nucleotide sequence ID" value="NC_019566.1"/>
</dbReference>
<dbReference type="OrthoDB" id="9806894at2"/>
<dbReference type="AlphaFoldDB" id="K7ZD65"/>
<sequence>MKINIIDIIIITFIIFSSLPAFIKGFISEIFSIFAWISALLVGIYSYKLITIYLAKFMGTDFSVKILIASGVLFVLSLILFLNMGQLALRMMPMIKYDSVNRALGFIFGIVRGLIIVGFAYLLLSWIEPNPDNYPKYLKEAKLLPMIVKGTNQLLTLVPKCLDTKLVENPNT</sequence>
<dbReference type="EMBL" id="CP003539">
    <property type="protein sequence ID" value="AFX99236.1"/>
    <property type="molecule type" value="Genomic_DNA"/>
</dbReference>
<evidence type="ECO:0000256" key="3">
    <source>
        <dbReference type="ARBA" id="ARBA00022989"/>
    </source>
</evidence>
<accession>K7ZD65</accession>
<evidence type="ECO:0000256" key="1">
    <source>
        <dbReference type="ARBA" id="ARBA00004141"/>
    </source>
</evidence>
<gene>
    <name evidence="6" type="ORF">A1OE_1058</name>
</gene>
<dbReference type="STRING" id="1193729.A1OE_1058"/>
<dbReference type="InterPro" id="IPR003825">
    <property type="entry name" value="Colicin-V_CvpA"/>
</dbReference>
<dbReference type="PANTHER" id="PTHR36926">
    <property type="entry name" value="COLICIN V PRODUCTION PROTEIN"/>
    <property type="match status" value="1"/>
</dbReference>
<feature type="transmembrane region" description="Helical" evidence="5">
    <location>
        <begin position="103"/>
        <end position="127"/>
    </location>
</feature>
<evidence type="ECO:0000256" key="4">
    <source>
        <dbReference type="ARBA" id="ARBA00023136"/>
    </source>
</evidence>